<proteinExistence type="predicted"/>
<reference evidence="6" key="2">
    <citation type="submission" date="2024-08" db="EMBL/GenBank/DDBJ databases">
        <title>Phylogenomic analyses of a clade within the roseobacter group suggest taxonomic reassignments of species of the genera Aestuariivita, Citreicella, Loktanella, Nautella, Pelagibaca, Ruegeria, Thalassobius, Thiobacimonas and Tropicibacter, and the proposal o.</title>
        <authorList>
            <person name="Jeon C.O."/>
        </authorList>
    </citation>
    <scope>NUCLEOTIDE SEQUENCE [LARGE SCALE GENOMIC DNA]</scope>
    <source>
        <strain evidence="6">SS1-5</strain>
    </source>
</reference>
<dbReference type="InterPro" id="IPR016461">
    <property type="entry name" value="COMT-like"/>
</dbReference>
<evidence type="ECO:0000313" key="5">
    <source>
        <dbReference type="EMBL" id="WZU67963.1"/>
    </source>
</evidence>
<dbReference type="Proteomes" id="UP001470809">
    <property type="component" value="Chromosome"/>
</dbReference>
<dbReference type="GO" id="GO:0008171">
    <property type="term" value="F:O-methyltransferase activity"/>
    <property type="evidence" value="ECO:0007669"/>
    <property type="project" value="InterPro"/>
</dbReference>
<name>A0AAN0MBB1_9RHOB</name>
<evidence type="ECO:0000256" key="1">
    <source>
        <dbReference type="ARBA" id="ARBA00022603"/>
    </source>
</evidence>
<dbReference type="AlphaFoldDB" id="A0AAN0MBB1"/>
<protein>
    <submittedName>
        <fullName evidence="5">Methyltransferase</fullName>
    </submittedName>
</protein>
<evidence type="ECO:0000313" key="6">
    <source>
        <dbReference type="Proteomes" id="UP001470809"/>
    </source>
</evidence>
<evidence type="ECO:0000256" key="2">
    <source>
        <dbReference type="ARBA" id="ARBA00022679"/>
    </source>
</evidence>
<keyword evidence="6" id="KW-1185">Reference proteome</keyword>
<dbReference type="SUPFAM" id="SSF53335">
    <property type="entry name" value="S-adenosyl-L-methionine-dependent methyltransferases"/>
    <property type="match status" value="1"/>
</dbReference>
<accession>A0AAN0MBB1</accession>
<reference evidence="5 6" key="1">
    <citation type="submission" date="2024-04" db="EMBL/GenBank/DDBJ databases">
        <title>Phylogenomic analyses of a clade within the roseobacter group suggest taxonomic reassignments of species of the genera Aestuariivita, Citreicella, Loktanella, Nautella, Pelagibaca, Ruegeria, Thalassobius, Thiobacimonas and Tropicibacter, and the proposal o.</title>
        <authorList>
            <person name="Jeon C.O."/>
        </authorList>
    </citation>
    <scope>NUCLEOTIDE SEQUENCE [LARGE SCALE GENOMIC DNA]</scope>
    <source>
        <strain evidence="5 6">SS1-5</strain>
    </source>
</reference>
<feature type="domain" description="O-methyltransferase C-terminal" evidence="4">
    <location>
        <begin position="10"/>
        <end position="83"/>
    </location>
</feature>
<evidence type="ECO:0000259" key="4">
    <source>
        <dbReference type="Pfam" id="PF00891"/>
    </source>
</evidence>
<dbReference type="PROSITE" id="PS51683">
    <property type="entry name" value="SAM_OMT_II"/>
    <property type="match status" value="1"/>
</dbReference>
<dbReference type="EMBL" id="CP151767">
    <property type="protein sequence ID" value="WZU67963.1"/>
    <property type="molecule type" value="Genomic_DNA"/>
</dbReference>
<gene>
    <name evidence="5" type="ORF">AABB31_03160</name>
</gene>
<dbReference type="GO" id="GO:0032259">
    <property type="term" value="P:methylation"/>
    <property type="evidence" value="ECO:0007669"/>
    <property type="project" value="UniProtKB-KW"/>
</dbReference>
<dbReference type="InterPro" id="IPR001077">
    <property type="entry name" value="COMT_C"/>
</dbReference>
<dbReference type="Gene3D" id="3.40.50.150">
    <property type="entry name" value="Vaccinia Virus protein VP39"/>
    <property type="match status" value="1"/>
</dbReference>
<keyword evidence="3" id="KW-0949">S-adenosyl-L-methionine</keyword>
<keyword evidence="2" id="KW-0808">Transferase</keyword>
<keyword evidence="1 5" id="KW-0489">Methyltransferase</keyword>
<dbReference type="InterPro" id="IPR029063">
    <property type="entry name" value="SAM-dependent_MTases_sf"/>
</dbReference>
<evidence type="ECO:0000256" key="3">
    <source>
        <dbReference type="ARBA" id="ARBA00022691"/>
    </source>
</evidence>
<sequence>MLHMTDSMRSRMADRLTVLSGSFRDDPLPAGHDMISLVRVLYDHDDATVLSLLGAVFKALPVGGRLLVSEPMTGVQAPKRQVTLILRCIVWRCVPARRGPRPRSRR</sequence>
<dbReference type="Pfam" id="PF00891">
    <property type="entry name" value="Methyltransf_2"/>
    <property type="match status" value="1"/>
</dbReference>
<organism evidence="5 6">
    <name type="scientific">Yoonia rhodophyticola</name>
    <dbReference type="NCBI Taxonomy" id="3137370"/>
    <lineage>
        <taxon>Bacteria</taxon>
        <taxon>Pseudomonadati</taxon>
        <taxon>Pseudomonadota</taxon>
        <taxon>Alphaproteobacteria</taxon>
        <taxon>Rhodobacterales</taxon>
        <taxon>Paracoccaceae</taxon>
        <taxon>Yoonia</taxon>
    </lineage>
</organism>